<dbReference type="PROSITE" id="PS00705">
    <property type="entry name" value="PROK_CO2_ANHYDRASE_2"/>
    <property type="match status" value="1"/>
</dbReference>
<keyword evidence="8" id="KW-0812">Transmembrane</keyword>
<dbReference type="EC" id="4.2.1.1" evidence="2 7"/>
<evidence type="ECO:0000256" key="3">
    <source>
        <dbReference type="ARBA" id="ARBA00022833"/>
    </source>
</evidence>
<reference evidence="9 10" key="1">
    <citation type="submission" date="2020-02" db="EMBL/GenBank/DDBJ databases">
        <title>Genome assembly of a novel Clostridium senegalense strain.</title>
        <authorList>
            <person name="Gupta T.B."/>
            <person name="Jauregui R."/>
            <person name="Maclean P."/>
            <person name="Nawarathana A."/>
            <person name="Brightwell G."/>
        </authorList>
    </citation>
    <scope>NUCLEOTIDE SEQUENCE [LARGE SCALE GENOMIC DNA]</scope>
    <source>
        <strain evidence="9 10">AGRFS4</strain>
    </source>
</reference>
<gene>
    <name evidence="9" type="ORF">G3M99_04465</name>
</gene>
<comment type="catalytic activity">
    <reaction evidence="5 7">
        <text>hydrogencarbonate + H(+) = CO2 + H2O</text>
        <dbReference type="Rhea" id="RHEA:10748"/>
        <dbReference type="ChEBI" id="CHEBI:15377"/>
        <dbReference type="ChEBI" id="CHEBI:15378"/>
        <dbReference type="ChEBI" id="CHEBI:16526"/>
        <dbReference type="ChEBI" id="CHEBI:17544"/>
        <dbReference type="EC" id="4.2.1.1"/>
    </reaction>
</comment>
<feature type="transmembrane region" description="Helical" evidence="8">
    <location>
        <begin position="7"/>
        <end position="26"/>
    </location>
</feature>
<keyword evidence="8" id="KW-0472">Membrane</keyword>
<dbReference type="SUPFAM" id="SSF53056">
    <property type="entry name" value="beta-carbonic anhydrase, cab"/>
    <property type="match status" value="1"/>
</dbReference>
<dbReference type="Proteomes" id="UP000481872">
    <property type="component" value="Unassembled WGS sequence"/>
</dbReference>
<evidence type="ECO:0000256" key="5">
    <source>
        <dbReference type="ARBA" id="ARBA00048348"/>
    </source>
</evidence>
<comment type="similarity">
    <text evidence="1 7">Belongs to the beta-class carbonic anhydrase family.</text>
</comment>
<dbReference type="AlphaFoldDB" id="A0A6M0H2J5"/>
<feature type="binding site" evidence="6">
    <location>
        <position position="147"/>
    </location>
    <ligand>
        <name>Zn(2+)</name>
        <dbReference type="ChEBI" id="CHEBI:29105"/>
    </ligand>
</feature>
<dbReference type="EMBL" id="JAAGPU010000005">
    <property type="protein sequence ID" value="NEU04121.1"/>
    <property type="molecule type" value="Genomic_DNA"/>
</dbReference>
<keyword evidence="6" id="KW-0479">Metal-binding</keyword>
<dbReference type="InterPro" id="IPR036874">
    <property type="entry name" value="Carbonic_anhydrase_sf"/>
</dbReference>
<evidence type="ECO:0000256" key="4">
    <source>
        <dbReference type="ARBA" id="ARBA00023239"/>
    </source>
</evidence>
<dbReference type="GO" id="GO:0008270">
    <property type="term" value="F:zinc ion binding"/>
    <property type="evidence" value="ECO:0007669"/>
    <property type="project" value="UniProtKB-UniRule"/>
</dbReference>
<protein>
    <recommendedName>
        <fullName evidence="2 7">Carbonic anhydrase</fullName>
        <ecNumber evidence="2 7">4.2.1.1</ecNumber>
    </recommendedName>
    <alternativeName>
        <fullName evidence="7">Carbonate dehydratase</fullName>
    </alternativeName>
</protein>
<dbReference type="Gene3D" id="3.40.1050.10">
    <property type="entry name" value="Carbonic anhydrase"/>
    <property type="match status" value="1"/>
</dbReference>
<dbReference type="PANTHER" id="PTHR11002:SF79">
    <property type="entry name" value="CARBONIC ANHYDRASE 2"/>
    <property type="match status" value="1"/>
</dbReference>
<dbReference type="RefSeq" id="WP_199869339.1">
    <property type="nucleotide sequence ID" value="NZ_JAAGPU010000005.1"/>
</dbReference>
<evidence type="ECO:0000256" key="6">
    <source>
        <dbReference type="PIRSR" id="PIRSR601765-1"/>
    </source>
</evidence>
<comment type="function">
    <text evidence="7">Reversible hydration of carbon dioxide.</text>
</comment>
<evidence type="ECO:0000313" key="10">
    <source>
        <dbReference type="Proteomes" id="UP000481872"/>
    </source>
</evidence>
<keyword evidence="10" id="KW-1185">Reference proteome</keyword>
<dbReference type="PANTHER" id="PTHR11002">
    <property type="entry name" value="CARBONIC ANHYDRASE"/>
    <property type="match status" value="1"/>
</dbReference>
<dbReference type="PROSITE" id="PS00704">
    <property type="entry name" value="PROK_CO2_ANHYDRASE_1"/>
    <property type="match status" value="1"/>
</dbReference>
<comment type="caution">
    <text evidence="9">The sequence shown here is derived from an EMBL/GenBank/DDBJ whole genome shotgun (WGS) entry which is preliminary data.</text>
</comment>
<comment type="cofactor">
    <cofactor evidence="6">
        <name>Zn(2+)</name>
        <dbReference type="ChEBI" id="CHEBI:29105"/>
    </cofactor>
    <text evidence="6">Binds 1 zinc ion per subunit.</text>
</comment>
<evidence type="ECO:0000256" key="7">
    <source>
        <dbReference type="RuleBase" id="RU003956"/>
    </source>
</evidence>
<keyword evidence="8" id="KW-1133">Transmembrane helix</keyword>
<keyword evidence="4 7" id="KW-0456">Lyase</keyword>
<evidence type="ECO:0000256" key="2">
    <source>
        <dbReference type="ARBA" id="ARBA00012925"/>
    </source>
</evidence>
<dbReference type="InterPro" id="IPR001765">
    <property type="entry name" value="Carbonic_anhydrase"/>
</dbReference>
<dbReference type="Pfam" id="PF00484">
    <property type="entry name" value="Pro_CA"/>
    <property type="match status" value="1"/>
</dbReference>
<dbReference type="CDD" id="cd03378">
    <property type="entry name" value="beta_CA_cladeC"/>
    <property type="match status" value="1"/>
</dbReference>
<keyword evidence="3 6" id="KW-0862">Zinc</keyword>
<feature type="binding site" evidence="6">
    <location>
        <position position="96"/>
    </location>
    <ligand>
        <name>Zn(2+)</name>
        <dbReference type="ChEBI" id="CHEBI:29105"/>
    </ligand>
</feature>
<dbReference type="GO" id="GO:0004089">
    <property type="term" value="F:carbonate dehydratase activity"/>
    <property type="evidence" value="ECO:0007669"/>
    <property type="project" value="UniProtKB-UniRule"/>
</dbReference>
<evidence type="ECO:0000256" key="1">
    <source>
        <dbReference type="ARBA" id="ARBA00006217"/>
    </source>
</evidence>
<sequence length="234" mass="26049">MKKRFDIVLISLIVFLSTTFILFYIGEGAKDVMTDVSQTTDLMVNVNTPEKALKILKEGNERFVNDISNLNNVHKKRRDELKNGQHPYAVILTCSDSRISPSLIFNVGLGEIFEVRLAGNVVNEDALASIEYAVKYLETPLIVVMGHEDCGAVISAYDMLNNRTVYSHNLTGLLKKIEPSIKNSNSIEEAIKLNIENSASIVKKDSIISEKLANGSVKIVKGYYSLDGKVNFFE</sequence>
<evidence type="ECO:0000256" key="8">
    <source>
        <dbReference type="SAM" id="Phobius"/>
    </source>
</evidence>
<dbReference type="GO" id="GO:0015976">
    <property type="term" value="P:carbon utilization"/>
    <property type="evidence" value="ECO:0007669"/>
    <property type="project" value="InterPro"/>
</dbReference>
<evidence type="ECO:0000313" key="9">
    <source>
        <dbReference type="EMBL" id="NEU04121.1"/>
    </source>
</evidence>
<name>A0A6M0H2J5_9CLOT</name>
<accession>A0A6M0H2J5</accession>
<feature type="binding site" evidence="6">
    <location>
        <position position="94"/>
    </location>
    <ligand>
        <name>Zn(2+)</name>
        <dbReference type="ChEBI" id="CHEBI:29105"/>
    </ligand>
</feature>
<feature type="binding site" evidence="6">
    <location>
        <position position="150"/>
    </location>
    <ligand>
        <name>Zn(2+)</name>
        <dbReference type="ChEBI" id="CHEBI:29105"/>
    </ligand>
</feature>
<dbReference type="SMART" id="SM00947">
    <property type="entry name" value="Pro_CA"/>
    <property type="match status" value="1"/>
</dbReference>
<proteinExistence type="inferred from homology"/>
<dbReference type="InterPro" id="IPR015892">
    <property type="entry name" value="Carbonic_anhydrase_CS"/>
</dbReference>
<organism evidence="9 10">
    <name type="scientific">Clostridium senegalense</name>
    <dbReference type="NCBI Taxonomy" id="1465809"/>
    <lineage>
        <taxon>Bacteria</taxon>
        <taxon>Bacillati</taxon>
        <taxon>Bacillota</taxon>
        <taxon>Clostridia</taxon>
        <taxon>Eubacteriales</taxon>
        <taxon>Clostridiaceae</taxon>
        <taxon>Clostridium</taxon>
    </lineage>
</organism>